<reference evidence="2" key="1">
    <citation type="submission" date="2022-11" db="UniProtKB">
        <authorList>
            <consortium name="WormBaseParasite"/>
        </authorList>
    </citation>
    <scope>IDENTIFICATION</scope>
</reference>
<evidence type="ECO:0000313" key="2">
    <source>
        <dbReference type="WBParaSite" id="PDA_v2.g4055.t1"/>
    </source>
</evidence>
<dbReference type="AlphaFoldDB" id="A0A914QYA8"/>
<proteinExistence type="predicted"/>
<name>A0A914QYA8_9BILA</name>
<dbReference type="Proteomes" id="UP000887578">
    <property type="component" value="Unplaced"/>
</dbReference>
<protein>
    <submittedName>
        <fullName evidence="2">Uncharacterized protein</fullName>
    </submittedName>
</protein>
<dbReference type="WBParaSite" id="PDA_v2.g4055.t1">
    <property type="protein sequence ID" value="PDA_v2.g4055.t1"/>
    <property type="gene ID" value="PDA_v2.g4055"/>
</dbReference>
<organism evidence="1 2">
    <name type="scientific">Panagrolaimus davidi</name>
    <dbReference type="NCBI Taxonomy" id="227884"/>
    <lineage>
        <taxon>Eukaryota</taxon>
        <taxon>Metazoa</taxon>
        <taxon>Ecdysozoa</taxon>
        <taxon>Nematoda</taxon>
        <taxon>Chromadorea</taxon>
        <taxon>Rhabditida</taxon>
        <taxon>Tylenchina</taxon>
        <taxon>Panagrolaimomorpha</taxon>
        <taxon>Panagrolaimoidea</taxon>
        <taxon>Panagrolaimidae</taxon>
        <taxon>Panagrolaimus</taxon>
    </lineage>
</organism>
<sequence length="66" mass="7628">MKFAQLLEKLPNLERLVLDKTDVVIRKSWPEVLLKHKNGNKFKELRLTIHNAVFNVGSLAKFIVVS</sequence>
<evidence type="ECO:0000313" key="1">
    <source>
        <dbReference type="Proteomes" id="UP000887578"/>
    </source>
</evidence>
<keyword evidence="1" id="KW-1185">Reference proteome</keyword>
<accession>A0A914QYA8</accession>